<dbReference type="EMBL" id="KB445584">
    <property type="protein sequence ID" value="EMD86774.1"/>
    <property type="molecule type" value="Genomic_DNA"/>
</dbReference>
<name>M2TJX1_COCH5</name>
<sequence length="406" mass="45713">MTLCKPPQPIHRKGCHENTNVSEMQQMVNHHSGFLSQKTKKPILYSSSPRVLAIVGSTGFLGPYIVASLLREHPECKIVCFNRRNCGERRTISALQNIMGDISSVRRRLEFLVTGIMSHAREPRQDPIAKSMPQINELVFNAWDTNWSKSIGSFEYLLEGLRRVVDLLASAGGFTRITFISSICAVGDWPLRHPDRPIIPEEVVWDCDSAMPTGYGQSKCVAEQLLAKAHEIANVRVNILRAGQIGGPVSSKDCAWPRQGWLYSIIQSSIKIGVFPKHVQPLDWIPVDVLAHGIANCLKRPCPSDGLQVFNMIHPHPNSWDLLHEVLRTRFGIPVQSVDMPDWLRRMNQGNLRIHNFLSTQGNGRETSMIYENARAKEILPPISSIDADLLVTWLRGWGLWSRAKI</sequence>
<dbReference type="PANTHER" id="PTHR43439:SF2">
    <property type="entry name" value="ENZYME, PUTATIVE (JCVI)-RELATED"/>
    <property type="match status" value="1"/>
</dbReference>
<reference evidence="5" key="2">
    <citation type="journal article" date="2013" name="PLoS Genet.">
        <title>Comparative genome structure, secondary metabolite, and effector coding capacity across Cochliobolus pathogens.</title>
        <authorList>
            <person name="Condon B.J."/>
            <person name="Leng Y."/>
            <person name="Wu D."/>
            <person name="Bushley K.E."/>
            <person name="Ohm R.A."/>
            <person name="Otillar R."/>
            <person name="Martin J."/>
            <person name="Schackwitz W."/>
            <person name="Grimwood J."/>
            <person name="MohdZainudin N."/>
            <person name="Xue C."/>
            <person name="Wang R."/>
            <person name="Manning V.A."/>
            <person name="Dhillon B."/>
            <person name="Tu Z.J."/>
            <person name="Steffenson B.J."/>
            <person name="Salamov A."/>
            <person name="Sun H."/>
            <person name="Lowry S."/>
            <person name="LaButti K."/>
            <person name="Han J."/>
            <person name="Copeland A."/>
            <person name="Lindquist E."/>
            <person name="Barry K."/>
            <person name="Schmutz J."/>
            <person name="Baker S.E."/>
            <person name="Ciuffetti L.M."/>
            <person name="Grigoriev I.V."/>
            <person name="Zhong S."/>
            <person name="Turgeon B.G."/>
        </authorList>
    </citation>
    <scope>NUCLEOTIDE SEQUENCE [LARGE SCALE GENOMIC DNA]</scope>
    <source>
        <strain evidence="5">C5 / ATCC 48332 / race O</strain>
    </source>
</reference>
<feature type="domain" description="Thioester reductase (TE)" evidence="3">
    <location>
        <begin position="54"/>
        <end position="292"/>
    </location>
</feature>
<organism evidence="4 5">
    <name type="scientific">Cochliobolus heterostrophus (strain C5 / ATCC 48332 / race O)</name>
    <name type="common">Southern corn leaf blight fungus</name>
    <name type="synonym">Bipolaris maydis</name>
    <dbReference type="NCBI Taxonomy" id="701091"/>
    <lineage>
        <taxon>Eukaryota</taxon>
        <taxon>Fungi</taxon>
        <taxon>Dikarya</taxon>
        <taxon>Ascomycota</taxon>
        <taxon>Pezizomycotina</taxon>
        <taxon>Dothideomycetes</taxon>
        <taxon>Pleosporomycetidae</taxon>
        <taxon>Pleosporales</taxon>
        <taxon>Pleosporineae</taxon>
        <taxon>Pleosporaceae</taxon>
        <taxon>Bipolaris</taxon>
    </lineage>
</organism>
<evidence type="ECO:0000313" key="5">
    <source>
        <dbReference type="Proteomes" id="UP000016936"/>
    </source>
</evidence>
<evidence type="ECO:0000256" key="2">
    <source>
        <dbReference type="ARBA" id="ARBA00022553"/>
    </source>
</evidence>
<evidence type="ECO:0000256" key="1">
    <source>
        <dbReference type="ARBA" id="ARBA00022450"/>
    </source>
</evidence>
<dbReference type="InterPro" id="IPR013120">
    <property type="entry name" value="FAR_NAD-bd"/>
</dbReference>
<reference evidence="4 5" key="1">
    <citation type="journal article" date="2012" name="PLoS Pathog.">
        <title>Diverse lifestyles and strategies of plant pathogenesis encoded in the genomes of eighteen Dothideomycetes fungi.</title>
        <authorList>
            <person name="Ohm R.A."/>
            <person name="Feau N."/>
            <person name="Henrissat B."/>
            <person name="Schoch C.L."/>
            <person name="Horwitz B.A."/>
            <person name="Barry K.W."/>
            <person name="Condon B.J."/>
            <person name="Copeland A.C."/>
            <person name="Dhillon B."/>
            <person name="Glaser F."/>
            <person name="Hesse C.N."/>
            <person name="Kosti I."/>
            <person name="LaButti K."/>
            <person name="Lindquist E.A."/>
            <person name="Lucas S."/>
            <person name="Salamov A.A."/>
            <person name="Bradshaw R.E."/>
            <person name="Ciuffetti L."/>
            <person name="Hamelin R.C."/>
            <person name="Kema G.H.J."/>
            <person name="Lawrence C."/>
            <person name="Scott J.A."/>
            <person name="Spatafora J.W."/>
            <person name="Turgeon B.G."/>
            <person name="de Wit P.J.G.M."/>
            <person name="Zhong S."/>
            <person name="Goodwin S.B."/>
            <person name="Grigoriev I.V."/>
        </authorList>
    </citation>
    <scope>NUCLEOTIDE SEQUENCE [LARGE SCALE GENOMIC DNA]</scope>
    <source>
        <strain evidence="5">C5 / ATCC 48332 / race O</strain>
    </source>
</reference>
<protein>
    <recommendedName>
        <fullName evidence="3">Thioester reductase (TE) domain-containing protein</fullName>
    </recommendedName>
</protein>
<proteinExistence type="predicted"/>
<dbReference type="InterPro" id="IPR051414">
    <property type="entry name" value="Adenylate-forming_Reductase"/>
</dbReference>
<keyword evidence="1" id="KW-0596">Phosphopantetheine</keyword>
<gene>
    <name evidence="4" type="ORF">COCHEDRAFT_1034540</name>
</gene>
<keyword evidence="2" id="KW-0597">Phosphoprotein</keyword>
<dbReference type="HOGENOM" id="CLU_002220_4_2_1"/>
<dbReference type="OMA" id="IMSHARE"/>
<dbReference type="SUPFAM" id="SSF51735">
    <property type="entry name" value="NAD(P)-binding Rossmann-fold domains"/>
    <property type="match status" value="1"/>
</dbReference>
<dbReference type="OrthoDB" id="429813at2759"/>
<keyword evidence="5" id="KW-1185">Reference proteome</keyword>
<dbReference type="eggNOG" id="KOG1178">
    <property type="taxonomic scope" value="Eukaryota"/>
</dbReference>
<evidence type="ECO:0000313" key="4">
    <source>
        <dbReference type="EMBL" id="EMD86774.1"/>
    </source>
</evidence>
<dbReference type="InterPro" id="IPR036291">
    <property type="entry name" value="NAD(P)-bd_dom_sf"/>
</dbReference>
<accession>M2TJX1</accession>
<dbReference type="Gene3D" id="3.40.50.720">
    <property type="entry name" value="NAD(P)-binding Rossmann-like Domain"/>
    <property type="match status" value="1"/>
</dbReference>
<dbReference type="AlphaFoldDB" id="M2TJX1"/>
<dbReference type="PANTHER" id="PTHR43439">
    <property type="entry name" value="PHENYLACETATE-COENZYME A LIGASE"/>
    <property type="match status" value="1"/>
</dbReference>
<evidence type="ECO:0000259" key="3">
    <source>
        <dbReference type="Pfam" id="PF07993"/>
    </source>
</evidence>
<dbReference type="STRING" id="701091.M2TJX1"/>
<dbReference type="Pfam" id="PF07993">
    <property type="entry name" value="NAD_binding_4"/>
    <property type="match status" value="1"/>
</dbReference>
<dbReference type="Proteomes" id="UP000016936">
    <property type="component" value="Unassembled WGS sequence"/>
</dbReference>